<evidence type="ECO:0000256" key="3">
    <source>
        <dbReference type="ARBA" id="ARBA00022723"/>
    </source>
</evidence>
<name>A0AAW3ZHQ2_9GAMM</name>
<evidence type="ECO:0000256" key="2">
    <source>
        <dbReference type="ARBA" id="ARBA00022714"/>
    </source>
</evidence>
<dbReference type="Gene3D" id="1.10.10.1100">
    <property type="entry name" value="BFD-like [2Fe-2S]-binding domain"/>
    <property type="match status" value="1"/>
</dbReference>
<dbReference type="AlphaFoldDB" id="A0AAW3ZHQ2"/>
<dbReference type="PANTHER" id="PTHR37424:SF1">
    <property type="entry name" value="BACTERIOFERRITIN-ASSOCIATED FERREDOXIN"/>
    <property type="match status" value="1"/>
</dbReference>
<dbReference type="InterPro" id="IPR007419">
    <property type="entry name" value="BFD-like_2Fe2S-bd_dom"/>
</dbReference>
<keyword evidence="1" id="KW-0813">Transport</keyword>
<gene>
    <name evidence="11" type="ORF">IFO71_04235</name>
</gene>
<dbReference type="InterPro" id="IPR041854">
    <property type="entry name" value="BFD-like_2Fe2S-bd_dom_sf"/>
</dbReference>
<keyword evidence="5" id="KW-0408">Iron</keyword>
<dbReference type="GO" id="GO:0046872">
    <property type="term" value="F:metal ion binding"/>
    <property type="evidence" value="ECO:0007669"/>
    <property type="project" value="UniProtKB-KW"/>
</dbReference>
<keyword evidence="4" id="KW-0249">Electron transport</keyword>
<evidence type="ECO:0000256" key="4">
    <source>
        <dbReference type="ARBA" id="ARBA00022982"/>
    </source>
</evidence>
<dbReference type="GO" id="GO:0051537">
    <property type="term" value="F:2 iron, 2 sulfur cluster binding"/>
    <property type="evidence" value="ECO:0007669"/>
    <property type="project" value="UniProtKB-KW"/>
</dbReference>
<evidence type="ECO:0000256" key="7">
    <source>
        <dbReference type="ARBA" id="ARBA00034078"/>
    </source>
</evidence>
<comment type="similarity">
    <text evidence="9">Belongs to the Bfd family.</text>
</comment>
<evidence type="ECO:0000256" key="5">
    <source>
        <dbReference type="ARBA" id="ARBA00023004"/>
    </source>
</evidence>
<sequence length="70" mass="7510">MYICLCNGVSDRTVRDAARTGVKNLQELTAKTGCGACCGSCLPLAQEILEDEHGTASRAQRFESLQLAYA</sequence>
<keyword evidence="3" id="KW-0479">Metal-binding</keyword>
<keyword evidence="12" id="KW-1185">Reference proteome</keyword>
<evidence type="ECO:0000256" key="1">
    <source>
        <dbReference type="ARBA" id="ARBA00022448"/>
    </source>
</evidence>
<proteinExistence type="inferred from homology"/>
<comment type="cofactor">
    <cofactor evidence="7">
        <name>[2Fe-2S] cluster</name>
        <dbReference type="ChEBI" id="CHEBI:190135"/>
    </cofactor>
</comment>
<dbReference type="InterPro" id="IPR052371">
    <property type="entry name" value="BFD-associated_ferredoxin"/>
</dbReference>
<evidence type="ECO:0000256" key="9">
    <source>
        <dbReference type="ARBA" id="ARBA00046332"/>
    </source>
</evidence>
<evidence type="ECO:0000259" key="10">
    <source>
        <dbReference type="Pfam" id="PF04324"/>
    </source>
</evidence>
<keyword evidence="2" id="KW-0001">2Fe-2S</keyword>
<dbReference type="RefSeq" id="WP_192028292.1">
    <property type="nucleotide sequence ID" value="NZ_JACYTR010000005.1"/>
</dbReference>
<protein>
    <recommendedName>
        <fullName evidence="8">Bacterioferritin-associated ferredoxin</fullName>
    </recommendedName>
</protein>
<dbReference type="EMBL" id="JACYTR010000005">
    <property type="protein sequence ID" value="MBD8524945.1"/>
    <property type="molecule type" value="Genomic_DNA"/>
</dbReference>
<evidence type="ECO:0000313" key="11">
    <source>
        <dbReference type="EMBL" id="MBD8524945.1"/>
    </source>
</evidence>
<dbReference type="Pfam" id="PF04324">
    <property type="entry name" value="Fer2_BFD"/>
    <property type="match status" value="1"/>
</dbReference>
<reference evidence="11 12" key="1">
    <citation type="submission" date="2020-09" db="EMBL/GenBank/DDBJ databases">
        <title>Pseudoxanthomonas sp. CAU 1598 isolated from sand of Yaerae Beach.</title>
        <authorList>
            <person name="Kim W."/>
        </authorList>
    </citation>
    <scope>NUCLEOTIDE SEQUENCE [LARGE SCALE GENOMIC DNA]</scope>
    <source>
        <strain evidence="11 12">CAU 1598</strain>
    </source>
</reference>
<evidence type="ECO:0000256" key="8">
    <source>
        <dbReference type="ARBA" id="ARBA00039386"/>
    </source>
</evidence>
<feature type="domain" description="BFD-like [2Fe-2S]-binding" evidence="10">
    <location>
        <begin position="2"/>
        <end position="50"/>
    </location>
</feature>
<evidence type="ECO:0000313" key="12">
    <source>
        <dbReference type="Proteomes" id="UP000613768"/>
    </source>
</evidence>
<accession>A0AAW3ZHQ2</accession>
<evidence type="ECO:0000256" key="6">
    <source>
        <dbReference type="ARBA" id="ARBA00023014"/>
    </source>
</evidence>
<organism evidence="11 12">
    <name type="scientific">Pseudomarimonas arenosa</name>
    <dbReference type="NCBI Taxonomy" id="2774145"/>
    <lineage>
        <taxon>Bacteria</taxon>
        <taxon>Pseudomonadati</taxon>
        <taxon>Pseudomonadota</taxon>
        <taxon>Gammaproteobacteria</taxon>
        <taxon>Lysobacterales</taxon>
        <taxon>Lysobacteraceae</taxon>
        <taxon>Pseudomarimonas</taxon>
    </lineage>
</organism>
<comment type="caution">
    <text evidence="11">The sequence shown here is derived from an EMBL/GenBank/DDBJ whole genome shotgun (WGS) entry which is preliminary data.</text>
</comment>
<keyword evidence="6" id="KW-0411">Iron-sulfur</keyword>
<dbReference type="Proteomes" id="UP000613768">
    <property type="component" value="Unassembled WGS sequence"/>
</dbReference>
<dbReference type="PANTHER" id="PTHR37424">
    <property type="entry name" value="BACTERIOFERRITIN-ASSOCIATED FERREDOXIN"/>
    <property type="match status" value="1"/>
</dbReference>